<dbReference type="Gene3D" id="3.30.420.100">
    <property type="match status" value="1"/>
</dbReference>
<organism evidence="4 5">
    <name type="scientific">Penstemon smallii</name>
    <dbReference type="NCBI Taxonomy" id="265156"/>
    <lineage>
        <taxon>Eukaryota</taxon>
        <taxon>Viridiplantae</taxon>
        <taxon>Streptophyta</taxon>
        <taxon>Embryophyta</taxon>
        <taxon>Tracheophyta</taxon>
        <taxon>Spermatophyta</taxon>
        <taxon>Magnoliopsida</taxon>
        <taxon>eudicotyledons</taxon>
        <taxon>Gunneridae</taxon>
        <taxon>Pentapetalae</taxon>
        <taxon>asterids</taxon>
        <taxon>lamiids</taxon>
        <taxon>Lamiales</taxon>
        <taxon>Plantaginaceae</taxon>
        <taxon>Cheloneae</taxon>
        <taxon>Penstemon</taxon>
    </lineage>
</organism>
<proteinExistence type="inferred from homology"/>
<dbReference type="Proteomes" id="UP001634393">
    <property type="component" value="Unassembled WGS sequence"/>
</dbReference>
<accession>A0ABD3T9M0</accession>
<dbReference type="InterPro" id="IPR005484">
    <property type="entry name" value="Ribosomal_uL18_bac/plant/anim"/>
</dbReference>
<dbReference type="GO" id="GO:0005840">
    <property type="term" value="C:ribosome"/>
    <property type="evidence" value="ECO:0007669"/>
    <property type="project" value="UniProtKB-KW"/>
</dbReference>
<dbReference type="PANTHER" id="PTHR12899:SF14">
    <property type="entry name" value="F14B2.25_F14B2.25"/>
    <property type="match status" value="1"/>
</dbReference>
<gene>
    <name evidence="4" type="ORF">ACJIZ3_007783</name>
</gene>
<evidence type="ECO:0000313" key="4">
    <source>
        <dbReference type="EMBL" id="KAL3833047.1"/>
    </source>
</evidence>
<protein>
    <submittedName>
        <fullName evidence="4">Uncharacterized protein</fullName>
    </submittedName>
</protein>
<dbReference type="AlphaFoldDB" id="A0ABD3T9M0"/>
<evidence type="ECO:0000256" key="2">
    <source>
        <dbReference type="ARBA" id="ARBA00022980"/>
    </source>
</evidence>
<dbReference type="EMBL" id="JBJXBP010000004">
    <property type="protein sequence ID" value="KAL3833047.1"/>
    <property type="molecule type" value="Genomic_DNA"/>
</dbReference>
<comment type="similarity">
    <text evidence="1">Belongs to the universal ribosomal protein uL18 family.</text>
</comment>
<keyword evidence="5" id="KW-1185">Reference proteome</keyword>
<dbReference type="SUPFAM" id="SSF53137">
    <property type="entry name" value="Translational machinery components"/>
    <property type="match status" value="1"/>
</dbReference>
<evidence type="ECO:0000256" key="3">
    <source>
        <dbReference type="ARBA" id="ARBA00023274"/>
    </source>
</evidence>
<keyword evidence="2" id="KW-0689">Ribosomal protein</keyword>
<dbReference type="PANTHER" id="PTHR12899">
    <property type="entry name" value="39S RIBOSOMAL PROTEIN L18, MITOCHONDRIAL"/>
    <property type="match status" value="1"/>
</dbReference>
<name>A0ABD3T9M0_9LAMI</name>
<dbReference type="GO" id="GO:1990904">
    <property type="term" value="C:ribonucleoprotein complex"/>
    <property type="evidence" value="ECO:0007669"/>
    <property type="project" value="UniProtKB-KW"/>
</dbReference>
<sequence>MAAAVPAKTTQNAAHLLRLILSCRKITAQVTSPTTQSIVAMASSSEQEFVAQYKAKLNRTPRTYMLWDSKIASRIGDKIALRLVEIGIESVRINAEEELSRPIYFRKMVGPFFDSVKRAGITVAGAEDIVFLG</sequence>
<evidence type="ECO:0000313" key="5">
    <source>
        <dbReference type="Proteomes" id="UP001634393"/>
    </source>
</evidence>
<comment type="caution">
    <text evidence="4">The sequence shown here is derived from an EMBL/GenBank/DDBJ whole genome shotgun (WGS) entry which is preliminary data.</text>
</comment>
<keyword evidence="3" id="KW-0687">Ribonucleoprotein</keyword>
<evidence type="ECO:0000256" key="1">
    <source>
        <dbReference type="ARBA" id="ARBA00007116"/>
    </source>
</evidence>
<reference evidence="4 5" key="1">
    <citation type="submission" date="2024-12" db="EMBL/GenBank/DDBJ databases">
        <title>The unique morphological basis and parallel evolutionary history of personate flowers in Penstemon.</title>
        <authorList>
            <person name="Depatie T.H."/>
            <person name="Wessinger C.A."/>
        </authorList>
    </citation>
    <scope>NUCLEOTIDE SEQUENCE [LARGE SCALE GENOMIC DNA]</scope>
    <source>
        <strain evidence="4">WTNN_2</strain>
        <tissue evidence="4">Leaf</tissue>
    </source>
</reference>